<evidence type="ECO:0000256" key="7">
    <source>
        <dbReference type="SAM" id="MobiDB-lite"/>
    </source>
</evidence>
<evidence type="ECO:0000256" key="5">
    <source>
        <dbReference type="PROSITE-ProRule" id="PRU00108"/>
    </source>
</evidence>
<keyword evidence="3 5" id="KW-0371">Homeobox</keyword>
<evidence type="ECO:0000256" key="2">
    <source>
        <dbReference type="ARBA" id="ARBA00023125"/>
    </source>
</evidence>
<evidence type="ECO:0000259" key="8">
    <source>
        <dbReference type="PROSITE" id="PS50071"/>
    </source>
</evidence>
<dbReference type="GO" id="GO:0003677">
    <property type="term" value="F:DNA binding"/>
    <property type="evidence" value="ECO:0007669"/>
    <property type="project" value="UniProtKB-UniRule"/>
</dbReference>
<dbReference type="InterPro" id="IPR009057">
    <property type="entry name" value="Homeodomain-like_sf"/>
</dbReference>
<dbReference type="Proteomes" id="UP000728185">
    <property type="component" value="Unassembled WGS sequence"/>
</dbReference>
<proteinExistence type="predicted"/>
<dbReference type="InterPro" id="IPR000047">
    <property type="entry name" value="HTH_motif"/>
</dbReference>
<dbReference type="AlphaFoldDB" id="A0A8E0VJW3"/>
<name>A0A8E0VJW3_9TREM</name>
<evidence type="ECO:0000313" key="9">
    <source>
        <dbReference type="EMBL" id="KAA0189938.1"/>
    </source>
</evidence>
<comment type="caution">
    <text evidence="9">The sequence shown here is derived from an EMBL/GenBank/DDBJ whole genome shotgun (WGS) entry which is preliminary data.</text>
</comment>
<evidence type="ECO:0000256" key="6">
    <source>
        <dbReference type="RuleBase" id="RU000682"/>
    </source>
</evidence>
<dbReference type="SMART" id="SM00389">
    <property type="entry name" value="HOX"/>
    <property type="match status" value="1"/>
</dbReference>
<keyword evidence="4 5" id="KW-0539">Nucleus</keyword>
<dbReference type="PRINTS" id="PR00031">
    <property type="entry name" value="HTHREPRESSR"/>
</dbReference>
<evidence type="ECO:0000313" key="10">
    <source>
        <dbReference type="Proteomes" id="UP000728185"/>
    </source>
</evidence>
<dbReference type="Pfam" id="PF00046">
    <property type="entry name" value="Homeodomain"/>
    <property type="match status" value="1"/>
</dbReference>
<evidence type="ECO:0000256" key="3">
    <source>
        <dbReference type="ARBA" id="ARBA00023155"/>
    </source>
</evidence>
<dbReference type="CDD" id="cd00086">
    <property type="entry name" value="homeodomain"/>
    <property type="match status" value="1"/>
</dbReference>
<reference evidence="9" key="1">
    <citation type="submission" date="2019-05" db="EMBL/GenBank/DDBJ databases">
        <title>Annotation for the trematode Fasciolopsis buski.</title>
        <authorList>
            <person name="Choi Y.-J."/>
        </authorList>
    </citation>
    <scope>NUCLEOTIDE SEQUENCE</scope>
    <source>
        <strain evidence="9">HT</strain>
        <tissue evidence="9">Whole worm</tissue>
    </source>
</reference>
<gene>
    <name evidence="9" type="ORF">FBUS_04809</name>
</gene>
<dbReference type="PROSITE" id="PS50071">
    <property type="entry name" value="HOMEOBOX_2"/>
    <property type="match status" value="1"/>
</dbReference>
<comment type="subcellular location">
    <subcellularLocation>
        <location evidence="1 5 6">Nucleus</location>
    </subcellularLocation>
</comment>
<dbReference type="PANTHER" id="PTHR24333">
    <property type="entry name" value="HOMEO BOX HB9 LIKE A-RELATED"/>
    <property type="match status" value="1"/>
</dbReference>
<feature type="domain" description="Homeobox" evidence="8">
    <location>
        <begin position="197"/>
        <end position="257"/>
    </location>
</feature>
<dbReference type="InterPro" id="IPR001356">
    <property type="entry name" value="HD"/>
</dbReference>
<evidence type="ECO:0000256" key="1">
    <source>
        <dbReference type="ARBA" id="ARBA00004123"/>
    </source>
</evidence>
<organism evidence="9 10">
    <name type="scientific">Fasciolopsis buskii</name>
    <dbReference type="NCBI Taxonomy" id="27845"/>
    <lineage>
        <taxon>Eukaryota</taxon>
        <taxon>Metazoa</taxon>
        <taxon>Spiralia</taxon>
        <taxon>Lophotrochozoa</taxon>
        <taxon>Platyhelminthes</taxon>
        <taxon>Trematoda</taxon>
        <taxon>Digenea</taxon>
        <taxon>Plagiorchiida</taxon>
        <taxon>Echinostomata</taxon>
        <taxon>Echinostomatoidea</taxon>
        <taxon>Fasciolidae</taxon>
        <taxon>Fasciolopsis</taxon>
    </lineage>
</organism>
<dbReference type="PANTHER" id="PTHR24333:SF5">
    <property type="entry name" value="VENT HOMEOBOX"/>
    <property type="match status" value="1"/>
</dbReference>
<dbReference type="PROSITE" id="PS00027">
    <property type="entry name" value="HOMEOBOX_1"/>
    <property type="match status" value="1"/>
</dbReference>
<dbReference type="InterPro" id="IPR050848">
    <property type="entry name" value="Homeobox_TF"/>
</dbReference>
<dbReference type="GO" id="GO:0005634">
    <property type="term" value="C:nucleus"/>
    <property type="evidence" value="ECO:0007669"/>
    <property type="project" value="UniProtKB-SubCell"/>
</dbReference>
<dbReference type="GO" id="GO:0000981">
    <property type="term" value="F:DNA-binding transcription factor activity, RNA polymerase II-specific"/>
    <property type="evidence" value="ECO:0007669"/>
    <property type="project" value="InterPro"/>
</dbReference>
<accession>A0A8E0VJW3</accession>
<feature type="DNA-binding region" description="Homeobox" evidence="5">
    <location>
        <begin position="199"/>
        <end position="258"/>
    </location>
</feature>
<keyword evidence="10" id="KW-1185">Reference proteome</keyword>
<dbReference type="Gene3D" id="1.10.10.60">
    <property type="entry name" value="Homeodomain-like"/>
    <property type="match status" value="1"/>
</dbReference>
<keyword evidence="2 5" id="KW-0238">DNA-binding</keyword>
<feature type="region of interest" description="Disordered" evidence="7">
    <location>
        <begin position="13"/>
        <end position="35"/>
    </location>
</feature>
<dbReference type="SUPFAM" id="SSF46689">
    <property type="entry name" value="Homeodomain-like"/>
    <property type="match status" value="1"/>
</dbReference>
<feature type="compositionally biased region" description="Polar residues" evidence="7">
    <location>
        <begin position="135"/>
        <end position="151"/>
    </location>
</feature>
<dbReference type="OrthoDB" id="6159439at2759"/>
<protein>
    <submittedName>
        <fullName evidence="9">BarH 2 homeobox protein</fullName>
    </submittedName>
</protein>
<dbReference type="InterPro" id="IPR017970">
    <property type="entry name" value="Homeobox_CS"/>
</dbReference>
<dbReference type="EMBL" id="LUCM01007437">
    <property type="protein sequence ID" value="KAA0189938.1"/>
    <property type="molecule type" value="Genomic_DNA"/>
</dbReference>
<sequence>MGLSAGLNACDNDEAINLGHSPPRSNSTHTEQKKRSFMVNDILTDRISSSNSSPECSVDLTSKSLEMDPYLQFDMTASSPGSQTAIHGEPLDARISNNPTNFDFSSAVNVSRISEHQSKRPRMTKSPNHLIGCNMISNETSSFDPTGNVPAQSPQSSSHSSTDDETDKGTHVTCTRSITVITKPFGSRYTSTVKQGKKLRKARTAFTDQQLNELEHSFDRQKYLAVQDRMELAARLGLSDMQVKTWYQNRRTKWKRQTAVGLELLAEADNFVAVQRLLQQSTYWAYHPAAQCILNGGDRLTRPHGYNIGDGLAQTDKHKPDNDGIMPIFTKMPQQSGSSSSLGSKGECETRPMSPLLHGNTIAVQLPSTDDNPASILATNNSTISFPMDTAIPNCRTTHPVNPIDLFWLSNWLSQIKGAHSRHTGLSPTTQSPQAPISTMSTVTTLTTSTSETATAATRETLVTPRPLTTSVTPPTESGRIHCLVHD</sequence>
<feature type="region of interest" description="Disordered" evidence="7">
    <location>
        <begin position="114"/>
        <end position="171"/>
    </location>
</feature>
<evidence type="ECO:0000256" key="4">
    <source>
        <dbReference type="ARBA" id="ARBA00023242"/>
    </source>
</evidence>